<reference evidence="1 2" key="1">
    <citation type="submission" date="2020-04" db="EMBL/GenBank/DDBJ databases">
        <title>Massilia sp. RP-1-19 isolated from soil.</title>
        <authorList>
            <person name="Dahal R.H."/>
        </authorList>
    </citation>
    <scope>NUCLEOTIDE SEQUENCE [LARGE SCALE GENOMIC DNA]</scope>
    <source>
        <strain evidence="1 2">RP-1-19</strain>
    </source>
</reference>
<dbReference type="EMBL" id="JABBGG010000005">
    <property type="protein sequence ID" value="NML61619.1"/>
    <property type="molecule type" value="Genomic_DNA"/>
</dbReference>
<dbReference type="Proteomes" id="UP000583752">
    <property type="component" value="Unassembled WGS sequence"/>
</dbReference>
<organism evidence="1 2">
    <name type="scientific">Massilia polaris</name>
    <dbReference type="NCBI Taxonomy" id="2728846"/>
    <lineage>
        <taxon>Bacteria</taxon>
        <taxon>Pseudomonadati</taxon>
        <taxon>Pseudomonadota</taxon>
        <taxon>Betaproteobacteria</taxon>
        <taxon>Burkholderiales</taxon>
        <taxon>Oxalobacteraceae</taxon>
        <taxon>Telluria group</taxon>
        <taxon>Massilia</taxon>
    </lineage>
</organism>
<dbReference type="RefSeq" id="WP_169465695.1">
    <property type="nucleotide sequence ID" value="NZ_JABBGG010000005.1"/>
</dbReference>
<accession>A0A848HNA9</accession>
<proteinExistence type="predicted"/>
<protein>
    <submittedName>
        <fullName evidence="1">Uncharacterized protein</fullName>
    </submittedName>
</protein>
<comment type="caution">
    <text evidence="1">The sequence shown here is derived from an EMBL/GenBank/DDBJ whole genome shotgun (WGS) entry which is preliminary data.</text>
</comment>
<name>A0A848HNA9_9BURK</name>
<evidence type="ECO:0000313" key="1">
    <source>
        <dbReference type="EMBL" id="NML61619.1"/>
    </source>
</evidence>
<dbReference type="AlphaFoldDB" id="A0A848HNA9"/>
<evidence type="ECO:0000313" key="2">
    <source>
        <dbReference type="Proteomes" id="UP000583752"/>
    </source>
</evidence>
<keyword evidence="2" id="KW-1185">Reference proteome</keyword>
<sequence>MAKKKPEELDEETMALINWCIEVEGFLVAGGATVDQAQEHIEEQIEWFTDQFYDGLTPEEAAKEALA</sequence>
<gene>
    <name evidence="1" type="ORF">HHL21_11115</name>
</gene>